<dbReference type="PANTHER" id="PTHR31025">
    <property type="entry name" value="SI:CH211-196P9.1-RELATED"/>
    <property type="match status" value="1"/>
</dbReference>
<dbReference type="RefSeq" id="XP_026114170.1">
    <property type="nucleotide sequence ID" value="XM_026258385.1"/>
</dbReference>
<evidence type="ECO:0000313" key="9">
    <source>
        <dbReference type="RefSeq" id="XP_026114170.1"/>
    </source>
</evidence>
<reference evidence="4 5" key="1">
    <citation type="submission" date="2025-04" db="UniProtKB">
        <authorList>
            <consortium name="RefSeq"/>
        </authorList>
    </citation>
    <scope>IDENTIFICATION</scope>
    <source>
        <strain evidence="4 5">Wakin</strain>
        <tissue evidence="4 5">Muscle</tissue>
    </source>
</reference>
<dbReference type="KEGG" id="caua:113092484"/>
<evidence type="ECO:0000313" key="5">
    <source>
        <dbReference type="RefSeq" id="XP_026113880.1"/>
    </source>
</evidence>
<organism evidence="3 6">
    <name type="scientific">Carassius auratus</name>
    <name type="common">Goldfish</name>
    <dbReference type="NCBI Taxonomy" id="7957"/>
    <lineage>
        <taxon>Eukaryota</taxon>
        <taxon>Metazoa</taxon>
        <taxon>Chordata</taxon>
        <taxon>Craniata</taxon>
        <taxon>Vertebrata</taxon>
        <taxon>Euteleostomi</taxon>
        <taxon>Actinopterygii</taxon>
        <taxon>Neopterygii</taxon>
        <taxon>Teleostei</taxon>
        <taxon>Ostariophysi</taxon>
        <taxon>Cypriniformes</taxon>
        <taxon>Cyprinidae</taxon>
        <taxon>Cyprininae</taxon>
        <taxon>Carassius</taxon>
    </lineage>
</organism>
<feature type="domain" description="PB1" evidence="2">
    <location>
        <begin position="1"/>
        <end position="76"/>
    </location>
</feature>
<proteinExistence type="predicted"/>
<dbReference type="AlphaFoldDB" id="A0A6P6NYQ4"/>
<dbReference type="PANTHER" id="PTHR31025:SF19">
    <property type="entry name" value="SI:CH73-42K18.1-RELATED"/>
    <property type="match status" value="1"/>
</dbReference>
<protein>
    <submittedName>
        <fullName evidence="4 5">Sterile alpha motif domain-containing protein 3-like</fullName>
    </submittedName>
</protein>
<name>A0A6P6NYQ4_CARAU</name>
<gene>
    <name evidence="5 6 7 8" type="primary">LOC113092484</name>
    <name evidence="4" type="synonym">LOC113079016</name>
    <name evidence="9" type="synonym">LOC113092675</name>
</gene>
<dbReference type="InterPro" id="IPR053793">
    <property type="entry name" value="PB1-like"/>
</dbReference>
<dbReference type="Proteomes" id="UP000515129">
    <property type="component" value="Unplaced"/>
</dbReference>
<keyword evidence="3" id="KW-1185">Reference proteome</keyword>
<evidence type="ECO:0000259" key="2">
    <source>
        <dbReference type="PROSITE" id="PS51745"/>
    </source>
</evidence>
<dbReference type="GeneID" id="113092484"/>
<dbReference type="RefSeq" id="XP_026113882.1">
    <property type="nucleotide sequence ID" value="XM_026258097.1"/>
</dbReference>
<evidence type="ECO:0000313" key="4">
    <source>
        <dbReference type="RefSeq" id="XP_026106979.1"/>
    </source>
</evidence>
<feature type="compositionally biased region" description="Polar residues" evidence="1">
    <location>
        <begin position="100"/>
        <end position="112"/>
    </location>
</feature>
<dbReference type="KEGG" id="caua:113092675"/>
<accession>A0A6P6NYQ4</accession>
<evidence type="ECO:0000313" key="7">
    <source>
        <dbReference type="RefSeq" id="XP_026113882.1"/>
    </source>
</evidence>
<dbReference type="KEGG" id="caua:113079016"/>
<evidence type="ECO:0000313" key="3">
    <source>
        <dbReference type="Proteomes" id="UP000515129"/>
    </source>
</evidence>
<evidence type="ECO:0000313" key="6">
    <source>
        <dbReference type="RefSeq" id="XP_026113881.1"/>
    </source>
</evidence>
<dbReference type="RefSeq" id="XP_026106979.1">
    <property type="nucleotide sequence ID" value="XM_026251194.1"/>
</dbReference>
<evidence type="ECO:0000256" key="1">
    <source>
        <dbReference type="SAM" id="MobiDB-lite"/>
    </source>
</evidence>
<feature type="region of interest" description="Disordered" evidence="1">
    <location>
        <begin position="92"/>
        <end position="112"/>
    </location>
</feature>
<dbReference type="PROSITE" id="PS51745">
    <property type="entry name" value="PB1"/>
    <property type="match status" value="1"/>
</dbReference>
<dbReference type="RefSeq" id="XP_026113881.1">
    <property type="nucleotide sequence ID" value="XM_026258096.1"/>
</dbReference>
<evidence type="ECO:0000313" key="8">
    <source>
        <dbReference type="RefSeq" id="XP_026113884.1"/>
    </source>
</evidence>
<dbReference type="OrthoDB" id="6512834at2759"/>
<dbReference type="RefSeq" id="XP_026113884.1">
    <property type="nucleotide sequence ID" value="XM_026258099.1"/>
</dbReference>
<dbReference type="RefSeq" id="XP_026113880.1">
    <property type="nucleotide sequence ID" value="XM_026258095.1"/>
</dbReference>
<sequence>MILRVILSPEDIRKVYIDRPQSIESLLSTLKSKLNIQSDFTLQYEDPEFDHELCNLTTITELPPEKATLKVNCRAPPSDSSQSDVTLDTAVMSSSSDSSIKNGNPGSITASSRSQQWPVSFPIPSFSYDVELRLKRGNEQYAKDGSLLSLSKDVKSEILDKLATAIYSYKAYPSNEEFESVSRALTETHPCLKEPGSATGWYGWKISLKFKMGNFRSKLRDAGCPELTVTSEKCHASDRKKYKVKKPRRSETNFLPDLPAGSSYTALETERKDIQCEMTKKNPDWHVIDAAMEKTFCARRKEIVEDEPTVSEIRRRWPALFTQRQVALEFCRLVSIDLKRTFFEGLDKHLPRLLQLYTKRSNEVPELLNVLKCLDEQSCNQKKRGAVILGLPYYMREKPENVFKVCEPTDNEVDVVQSVKVGILSVSEDTRQDCAFPDDVVNMAVILEGEIVIVDLQDIPNAFVTLFGLLYALNISYPKELRYTFEVIQRIFMNIDGESCSAKVHGLKNQLMR</sequence>